<dbReference type="EMBL" id="QICS01000025">
    <property type="protein sequence ID" value="PXV84591.1"/>
    <property type="molecule type" value="Genomic_DNA"/>
</dbReference>
<reference evidence="2 3" key="1">
    <citation type="submission" date="2018-05" db="EMBL/GenBank/DDBJ databases">
        <title>Genomic Encyclopedia of Type Strains, Phase IV (KMG-IV): sequencing the most valuable type-strain genomes for metagenomic binning, comparative biology and taxonomic classification.</title>
        <authorList>
            <person name="Goeker M."/>
        </authorList>
    </citation>
    <scope>NUCLEOTIDE SEQUENCE [LARGE SCALE GENOMIC DNA]</scope>
    <source>
        <strain evidence="2 3">DSM 28816</strain>
    </source>
</reference>
<evidence type="ECO:0000313" key="3">
    <source>
        <dbReference type="Proteomes" id="UP000247523"/>
    </source>
</evidence>
<feature type="domain" description="HD" evidence="1">
    <location>
        <begin position="48"/>
        <end position="128"/>
    </location>
</feature>
<name>A0A318EIP5_9FIRM</name>
<proteinExistence type="predicted"/>
<dbReference type="Gene3D" id="1.10.3210.10">
    <property type="entry name" value="Hypothetical protein af1432"/>
    <property type="match status" value="1"/>
</dbReference>
<protein>
    <recommendedName>
        <fullName evidence="1">HD domain-containing protein</fullName>
    </recommendedName>
</protein>
<dbReference type="Pfam" id="PF01966">
    <property type="entry name" value="HD"/>
    <property type="match status" value="1"/>
</dbReference>
<sequence>MKRKKEKSQIKKKNNLHYEFYEVVQDLIEHPIVLEMKKYPHHCTTSCYQHCLNVAYYNYKICRAFGLDAKAAARAGIVHDLFLYDWRTHAKLTKEHFHAMTHPRVALRNAKKYFDLNELEQEIILKHMWPLTVIPPKSWEAFIIGMTDKYCGFFEIADYYSEHFTPNWLHFPFGRIHVK</sequence>
<comment type="caution">
    <text evidence="2">The sequence shown here is derived from an EMBL/GenBank/DDBJ whole genome shotgun (WGS) entry which is preliminary data.</text>
</comment>
<dbReference type="Proteomes" id="UP000247523">
    <property type="component" value="Unassembled WGS sequence"/>
</dbReference>
<dbReference type="SUPFAM" id="SSF109604">
    <property type="entry name" value="HD-domain/PDEase-like"/>
    <property type="match status" value="1"/>
</dbReference>
<dbReference type="AlphaFoldDB" id="A0A318EIP5"/>
<dbReference type="InterPro" id="IPR006674">
    <property type="entry name" value="HD_domain"/>
</dbReference>
<accession>A0A318EIP5</accession>
<organism evidence="2 3">
    <name type="scientific">Lachnotalea glycerini</name>
    <dbReference type="NCBI Taxonomy" id="1763509"/>
    <lineage>
        <taxon>Bacteria</taxon>
        <taxon>Bacillati</taxon>
        <taxon>Bacillota</taxon>
        <taxon>Clostridia</taxon>
        <taxon>Lachnospirales</taxon>
        <taxon>Lachnospiraceae</taxon>
        <taxon>Lachnotalea</taxon>
    </lineage>
</organism>
<gene>
    <name evidence="2" type="ORF">C8E03_1258</name>
</gene>
<evidence type="ECO:0000259" key="1">
    <source>
        <dbReference type="Pfam" id="PF01966"/>
    </source>
</evidence>
<evidence type="ECO:0000313" key="2">
    <source>
        <dbReference type="EMBL" id="PXV84591.1"/>
    </source>
</evidence>
<dbReference type="RefSeq" id="WP_242993677.1">
    <property type="nucleotide sequence ID" value="NZ_NOKA02000087.1"/>
</dbReference>